<dbReference type="Gene3D" id="1.10.10.10">
    <property type="entry name" value="Winged helix-like DNA-binding domain superfamily/Winged helix DNA-binding domain"/>
    <property type="match status" value="1"/>
</dbReference>
<sequence length="350" mass="38024">MSACILCIEDEVTLLADLVEELNAAGYQVIAAHSADEALLLLEQQRPDLVLCDVMLGGDSARDGYFIYHYIREQRTDLADLPFIFLTALGQRSALLDAKRIGVDDYLVKPVDYDMLLATVSSRLAQVKRLNGYSLSRQGSFRERLQSIFAQLPGAVLLCDSAGQLLYANPMAQRLAQDEGVWTQDSRGRLCWLDITPGSLQTFQQYATELSAAASGERRVLALERYSHAGAVFISVLSLTSEVQALTDSTDNLLAVFVSCAQSRSLPELETLRLIFALTPTEARVALLLAQGQRTDEVALALGVSASTVAFHLRNLFSKTAVTRQADLVALVLSAGWALPDLSGAVALTP</sequence>
<dbReference type="Proteomes" id="UP000243606">
    <property type="component" value="Unassembled WGS sequence"/>
</dbReference>
<dbReference type="InterPro" id="IPR016032">
    <property type="entry name" value="Sig_transdc_resp-reg_C-effctor"/>
</dbReference>
<organism evidence="9 10">
    <name type="scientific">Pseudomonas guineae</name>
    <dbReference type="NCBI Taxonomy" id="425504"/>
    <lineage>
        <taxon>Bacteria</taxon>
        <taxon>Pseudomonadati</taxon>
        <taxon>Pseudomonadota</taxon>
        <taxon>Gammaproteobacteria</taxon>
        <taxon>Pseudomonadales</taxon>
        <taxon>Pseudomonadaceae</taxon>
        <taxon>Pseudomonas</taxon>
    </lineage>
</organism>
<dbReference type="OrthoDB" id="8874570at2"/>
<dbReference type="PROSITE" id="PS50110">
    <property type="entry name" value="RESPONSE_REGULATORY"/>
    <property type="match status" value="1"/>
</dbReference>
<dbReference type="InterPro" id="IPR001789">
    <property type="entry name" value="Sig_transdc_resp-reg_receiver"/>
</dbReference>
<dbReference type="AlphaFoldDB" id="A0A1I3F248"/>
<dbReference type="SMART" id="SM00421">
    <property type="entry name" value="HTH_LUXR"/>
    <property type="match status" value="1"/>
</dbReference>
<dbReference type="Pfam" id="PF13188">
    <property type="entry name" value="PAS_8"/>
    <property type="match status" value="1"/>
</dbReference>
<evidence type="ECO:0000259" key="8">
    <source>
        <dbReference type="PROSITE" id="PS50110"/>
    </source>
</evidence>
<dbReference type="GO" id="GO:0005829">
    <property type="term" value="C:cytosol"/>
    <property type="evidence" value="ECO:0007669"/>
    <property type="project" value="TreeGrafter"/>
</dbReference>
<dbReference type="InterPro" id="IPR039420">
    <property type="entry name" value="WalR-like"/>
</dbReference>
<gene>
    <name evidence="9" type="ORF">SAMN05216206_1258</name>
</gene>
<dbReference type="EMBL" id="FOQL01000001">
    <property type="protein sequence ID" value="SFI05345.1"/>
    <property type="molecule type" value="Genomic_DNA"/>
</dbReference>
<keyword evidence="4" id="KW-0238">DNA-binding</keyword>
<dbReference type="InterPro" id="IPR000792">
    <property type="entry name" value="Tscrpt_reg_LuxR_C"/>
</dbReference>
<dbReference type="GO" id="GO:0000976">
    <property type="term" value="F:transcription cis-regulatory region binding"/>
    <property type="evidence" value="ECO:0007669"/>
    <property type="project" value="TreeGrafter"/>
</dbReference>
<keyword evidence="3" id="KW-0805">Transcription regulation</keyword>
<dbReference type="InterPro" id="IPR036388">
    <property type="entry name" value="WH-like_DNA-bd_sf"/>
</dbReference>
<evidence type="ECO:0000256" key="5">
    <source>
        <dbReference type="ARBA" id="ARBA00023163"/>
    </source>
</evidence>
<dbReference type="PRINTS" id="PR00038">
    <property type="entry name" value="HTHLUXR"/>
</dbReference>
<dbReference type="SUPFAM" id="SSF55785">
    <property type="entry name" value="PYP-like sensor domain (PAS domain)"/>
    <property type="match status" value="1"/>
</dbReference>
<dbReference type="InterPro" id="IPR000014">
    <property type="entry name" value="PAS"/>
</dbReference>
<dbReference type="PANTHER" id="PTHR48111:SF1">
    <property type="entry name" value="TWO-COMPONENT RESPONSE REGULATOR ORR33"/>
    <property type="match status" value="1"/>
</dbReference>
<dbReference type="GO" id="GO:0000156">
    <property type="term" value="F:phosphorelay response regulator activity"/>
    <property type="evidence" value="ECO:0007669"/>
    <property type="project" value="TreeGrafter"/>
</dbReference>
<dbReference type="GO" id="GO:0006355">
    <property type="term" value="P:regulation of DNA-templated transcription"/>
    <property type="evidence" value="ECO:0007669"/>
    <property type="project" value="InterPro"/>
</dbReference>
<dbReference type="GO" id="GO:0032993">
    <property type="term" value="C:protein-DNA complex"/>
    <property type="evidence" value="ECO:0007669"/>
    <property type="project" value="TreeGrafter"/>
</dbReference>
<dbReference type="InterPro" id="IPR011006">
    <property type="entry name" value="CheY-like_superfamily"/>
</dbReference>
<evidence type="ECO:0000256" key="2">
    <source>
        <dbReference type="ARBA" id="ARBA00023012"/>
    </source>
</evidence>
<evidence type="ECO:0000313" key="10">
    <source>
        <dbReference type="Proteomes" id="UP000243606"/>
    </source>
</evidence>
<proteinExistence type="predicted"/>
<keyword evidence="2" id="KW-0902">Two-component regulatory system</keyword>
<feature type="domain" description="Response regulatory" evidence="8">
    <location>
        <begin position="4"/>
        <end position="124"/>
    </location>
</feature>
<name>A0A1I3F248_9PSED</name>
<reference evidence="10" key="1">
    <citation type="submission" date="2016-10" db="EMBL/GenBank/DDBJ databases">
        <authorList>
            <person name="Varghese N."/>
            <person name="Submissions S."/>
        </authorList>
    </citation>
    <scope>NUCLEOTIDE SEQUENCE [LARGE SCALE GENOMIC DNA]</scope>
    <source>
        <strain evidence="10">LMG 24016</strain>
    </source>
</reference>
<dbReference type="SMART" id="SM00091">
    <property type="entry name" value="PAS"/>
    <property type="match status" value="1"/>
</dbReference>
<dbReference type="Pfam" id="PF00196">
    <property type="entry name" value="GerE"/>
    <property type="match status" value="1"/>
</dbReference>
<evidence type="ECO:0000256" key="1">
    <source>
        <dbReference type="ARBA" id="ARBA00022553"/>
    </source>
</evidence>
<feature type="modified residue" description="4-aspartylphosphate" evidence="6">
    <location>
        <position position="53"/>
    </location>
</feature>
<evidence type="ECO:0000256" key="3">
    <source>
        <dbReference type="ARBA" id="ARBA00023015"/>
    </source>
</evidence>
<evidence type="ECO:0000256" key="6">
    <source>
        <dbReference type="PROSITE-ProRule" id="PRU00169"/>
    </source>
</evidence>
<keyword evidence="5" id="KW-0804">Transcription</keyword>
<evidence type="ECO:0000259" key="7">
    <source>
        <dbReference type="PROSITE" id="PS50043"/>
    </source>
</evidence>
<evidence type="ECO:0000256" key="4">
    <source>
        <dbReference type="ARBA" id="ARBA00023125"/>
    </source>
</evidence>
<dbReference type="SMART" id="SM00448">
    <property type="entry name" value="REC"/>
    <property type="match status" value="1"/>
</dbReference>
<dbReference type="RefSeq" id="WP_090240592.1">
    <property type="nucleotide sequence ID" value="NZ_FOQL01000001.1"/>
</dbReference>
<evidence type="ECO:0000313" key="9">
    <source>
        <dbReference type="EMBL" id="SFI05345.1"/>
    </source>
</evidence>
<dbReference type="Gene3D" id="3.40.50.2300">
    <property type="match status" value="1"/>
</dbReference>
<keyword evidence="1 6" id="KW-0597">Phosphoprotein</keyword>
<feature type="domain" description="HTH luxR-type" evidence="7">
    <location>
        <begin position="271"/>
        <end position="336"/>
    </location>
</feature>
<dbReference type="Pfam" id="PF00072">
    <property type="entry name" value="Response_reg"/>
    <property type="match status" value="1"/>
</dbReference>
<dbReference type="PANTHER" id="PTHR48111">
    <property type="entry name" value="REGULATOR OF RPOS"/>
    <property type="match status" value="1"/>
</dbReference>
<dbReference type="CDD" id="cd06170">
    <property type="entry name" value="LuxR_C_like"/>
    <property type="match status" value="1"/>
</dbReference>
<dbReference type="SUPFAM" id="SSF52172">
    <property type="entry name" value="CheY-like"/>
    <property type="match status" value="1"/>
</dbReference>
<keyword evidence="10" id="KW-1185">Reference proteome</keyword>
<dbReference type="PROSITE" id="PS50043">
    <property type="entry name" value="HTH_LUXR_2"/>
    <property type="match status" value="1"/>
</dbReference>
<dbReference type="InterPro" id="IPR035965">
    <property type="entry name" value="PAS-like_dom_sf"/>
</dbReference>
<dbReference type="PROSITE" id="PS00622">
    <property type="entry name" value="HTH_LUXR_1"/>
    <property type="match status" value="1"/>
</dbReference>
<protein>
    <submittedName>
        <fullName evidence="9">PAS domain-containing protein</fullName>
    </submittedName>
</protein>
<dbReference type="SUPFAM" id="SSF46894">
    <property type="entry name" value="C-terminal effector domain of the bipartite response regulators"/>
    <property type="match status" value="1"/>
</dbReference>
<dbReference type="STRING" id="425504.SAMN05216206_1258"/>
<accession>A0A1I3F248</accession>